<name>D5RF46_FUSN2</name>
<dbReference type="RefSeq" id="WP_005904041.1">
    <property type="nucleotide sequence ID" value="NZ_ADVK01000053.1"/>
</dbReference>
<accession>D5RF46</accession>
<evidence type="ECO:0000313" key="2">
    <source>
        <dbReference type="Proteomes" id="UP000003643"/>
    </source>
</evidence>
<organism evidence="1 2">
    <name type="scientific">Fusobacterium nucleatum subsp. nucleatum (strain ATCC 23726 / VPI 4351)</name>
    <dbReference type="NCBI Taxonomy" id="525283"/>
    <lineage>
        <taxon>Bacteria</taxon>
        <taxon>Fusobacteriati</taxon>
        <taxon>Fusobacteriota</taxon>
        <taxon>Fusobacteriia</taxon>
        <taxon>Fusobacteriales</taxon>
        <taxon>Fusobacteriaceae</taxon>
        <taxon>Fusobacterium</taxon>
    </lineage>
</organism>
<protein>
    <submittedName>
        <fullName evidence="1">Uncharacterized protein</fullName>
    </submittedName>
</protein>
<dbReference type="Proteomes" id="UP000003643">
    <property type="component" value="Unassembled WGS sequence"/>
</dbReference>
<sequence length="50" mass="6347">MTFKKYLYMIRKYLKNTNKTWEICDKFYGNLRYEMSDIPYKRLHTRSMIL</sequence>
<dbReference type="AlphaFoldDB" id="D5RF46"/>
<evidence type="ECO:0000313" key="1">
    <source>
        <dbReference type="EMBL" id="EFG94574.1"/>
    </source>
</evidence>
<gene>
    <name evidence="1" type="ORF">HMPREF0397_1832</name>
</gene>
<reference evidence="1 2" key="1">
    <citation type="submission" date="2010-04" db="EMBL/GenBank/DDBJ databases">
        <authorList>
            <person name="Qin X."/>
            <person name="Bachman B."/>
            <person name="Battles P."/>
            <person name="Bell A."/>
            <person name="Bess C."/>
            <person name="Bickham C."/>
            <person name="Chaboub L."/>
            <person name="Chen D."/>
            <person name="Coyle M."/>
            <person name="Deiros D.R."/>
            <person name="Dinh H."/>
            <person name="Forbes L."/>
            <person name="Fowler G."/>
            <person name="Francisco L."/>
            <person name="Fu Q."/>
            <person name="Gubbala S."/>
            <person name="Hale W."/>
            <person name="Han Y."/>
            <person name="Hemphill L."/>
            <person name="Highlander S.K."/>
            <person name="Hirani K."/>
            <person name="Hogues M."/>
            <person name="Jackson L."/>
            <person name="Jakkamsetti A."/>
            <person name="Javaid M."/>
            <person name="Jiang H."/>
            <person name="Korchina V."/>
            <person name="Kovar C."/>
            <person name="Lara F."/>
            <person name="Lee S."/>
            <person name="Mata R."/>
            <person name="Mathew T."/>
            <person name="Moen C."/>
            <person name="Morales K."/>
            <person name="Munidasa M."/>
            <person name="Nazareth L."/>
            <person name="Ngo R."/>
            <person name="Nguyen L."/>
            <person name="Okwuonu G."/>
            <person name="Ongeri F."/>
            <person name="Patil S."/>
            <person name="Petrosino J."/>
            <person name="Pham C."/>
            <person name="Pham P."/>
            <person name="Pu L.-L."/>
            <person name="Puazo M."/>
            <person name="Raj R."/>
            <person name="Reid J."/>
            <person name="Rouhana J."/>
            <person name="Saada N."/>
            <person name="Shang Y."/>
            <person name="Simmons D."/>
            <person name="Thornton R."/>
            <person name="Warren J."/>
            <person name="Weissenberger G."/>
            <person name="Zhang J."/>
            <person name="Zhang L."/>
            <person name="Zhou C."/>
            <person name="Zhu D."/>
            <person name="Muzny D."/>
            <person name="Worley K."/>
            <person name="Gibbs R."/>
        </authorList>
    </citation>
    <scope>NUCLEOTIDE SEQUENCE [LARGE SCALE GENOMIC DNA]</scope>
    <source>
        <strain evidence="2">ATCC 23726 / VPI 4351</strain>
    </source>
</reference>
<dbReference type="EMBL" id="ADVK01000053">
    <property type="protein sequence ID" value="EFG94574.1"/>
    <property type="molecule type" value="Genomic_DNA"/>
</dbReference>
<proteinExistence type="predicted"/>
<comment type="caution">
    <text evidence="1">The sequence shown here is derived from an EMBL/GenBank/DDBJ whole genome shotgun (WGS) entry which is preliminary data.</text>
</comment>